<evidence type="ECO:0000313" key="4">
    <source>
        <dbReference type="Proteomes" id="UP001491349"/>
    </source>
</evidence>
<protein>
    <submittedName>
        <fullName evidence="3">Peptidoglycan DD-metalloendopeptidase family protein</fullName>
    </submittedName>
</protein>
<dbReference type="InterPro" id="IPR016047">
    <property type="entry name" value="M23ase_b-sheet_dom"/>
</dbReference>
<dbReference type="InterPro" id="IPR050570">
    <property type="entry name" value="Cell_wall_metabolism_enzyme"/>
</dbReference>
<accession>A0ABU9E1R2</accession>
<dbReference type="Pfam" id="PF01551">
    <property type="entry name" value="Peptidase_M23"/>
    <property type="match status" value="1"/>
</dbReference>
<dbReference type="RefSeq" id="WP_187659661.1">
    <property type="nucleotide sequence ID" value="NZ_JACTAB010000002.1"/>
</dbReference>
<organism evidence="3 4">
    <name type="scientific">Flavobacterium buctense</name>
    <dbReference type="NCBI Taxonomy" id="1648146"/>
    <lineage>
        <taxon>Bacteria</taxon>
        <taxon>Pseudomonadati</taxon>
        <taxon>Bacteroidota</taxon>
        <taxon>Flavobacteriia</taxon>
        <taxon>Flavobacteriales</taxon>
        <taxon>Flavobacteriaceae</taxon>
        <taxon>Flavobacterium</taxon>
    </lineage>
</organism>
<proteinExistence type="predicted"/>
<reference evidence="3 4" key="1">
    <citation type="submission" date="2024-04" db="EMBL/GenBank/DDBJ databases">
        <title>draft genome sequnece of Flavobacterium buctense JCM 30750.</title>
        <authorList>
            <person name="Kim D.-U."/>
        </authorList>
    </citation>
    <scope>NUCLEOTIDE SEQUENCE [LARGE SCALE GENOMIC DNA]</scope>
    <source>
        <strain evidence="3 4">JCM 30750</strain>
    </source>
</reference>
<dbReference type="PANTHER" id="PTHR21666:SF289">
    <property type="entry name" value="L-ALA--D-GLU ENDOPEPTIDASE"/>
    <property type="match status" value="1"/>
</dbReference>
<sequence length="226" mass="25604">MKNLLEILRQTESAKVISNDISYADYVALDLSVTNEILVTQKLATAKDYEEYIQDYLNRNKAKIAFGGYIEHRNLYQRSTVFKNDNTDERNIHIGLDLWINDSAPIYAALEGKIHSLQNNDALGDYGPTIILEHKIEDFTFHTLYGHLSLDSLIGKKEGDFVEKGEQIATLGLPPINGDYAPHLHFQIIIDMENKKGDYPGVCSSKTLPFYLQNCPDPNLLLKIKS</sequence>
<dbReference type="EMBL" id="JBBPCB010000005">
    <property type="protein sequence ID" value="MEK8180598.1"/>
    <property type="molecule type" value="Genomic_DNA"/>
</dbReference>
<feature type="domain" description="M23ase beta-sheet core" evidence="2">
    <location>
        <begin position="92"/>
        <end position="190"/>
    </location>
</feature>
<gene>
    <name evidence="3" type="ORF">WMW71_09625</name>
</gene>
<evidence type="ECO:0000313" key="3">
    <source>
        <dbReference type="EMBL" id="MEK8180598.1"/>
    </source>
</evidence>
<comment type="caution">
    <text evidence="3">The sequence shown here is derived from an EMBL/GenBank/DDBJ whole genome shotgun (WGS) entry which is preliminary data.</text>
</comment>
<keyword evidence="4" id="KW-1185">Reference proteome</keyword>
<keyword evidence="1" id="KW-0732">Signal</keyword>
<evidence type="ECO:0000259" key="2">
    <source>
        <dbReference type="Pfam" id="PF01551"/>
    </source>
</evidence>
<dbReference type="InterPro" id="IPR011055">
    <property type="entry name" value="Dup_hybrid_motif"/>
</dbReference>
<dbReference type="CDD" id="cd12797">
    <property type="entry name" value="M23_peptidase"/>
    <property type="match status" value="1"/>
</dbReference>
<name>A0ABU9E1R2_9FLAO</name>
<evidence type="ECO:0000256" key="1">
    <source>
        <dbReference type="ARBA" id="ARBA00022729"/>
    </source>
</evidence>
<dbReference type="SUPFAM" id="SSF51261">
    <property type="entry name" value="Duplicated hybrid motif"/>
    <property type="match status" value="1"/>
</dbReference>
<dbReference type="PANTHER" id="PTHR21666">
    <property type="entry name" value="PEPTIDASE-RELATED"/>
    <property type="match status" value="1"/>
</dbReference>
<dbReference type="Proteomes" id="UP001491349">
    <property type="component" value="Unassembled WGS sequence"/>
</dbReference>
<dbReference type="Gene3D" id="2.70.70.10">
    <property type="entry name" value="Glucose Permease (Domain IIA)"/>
    <property type="match status" value="1"/>
</dbReference>